<keyword evidence="2" id="KW-1003">Cell membrane</keyword>
<evidence type="ECO:0000256" key="8">
    <source>
        <dbReference type="ARBA" id="ARBA00023170"/>
    </source>
</evidence>
<dbReference type="GO" id="GO:0005886">
    <property type="term" value="C:plasma membrane"/>
    <property type="evidence" value="ECO:0007669"/>
    <property type="project" value="UniProtKB-SubCell"/>
</dbReference>
<dbReference type="GO" id="GO:0004984">
    <property type="term" value="F:olfactory receptor activity"/>
    <property type="evidence" value="ECO:0007669"/>
    <property type="project" value="InterPro"/>
</dbReference>
<feature type="transmembrane region" description="Helical" evidence="10">
    <location>
        <begin position="236"/>
        <end position="258"/>
    </location>
</feature>
<keyword evidence="7 10" id="KW-0472">Membrane</keyword>
<reference evidence="11" key="1">
    <citation type="submission" date="2025-08" db="UniProtKB">
        <authorList>
            <consortium name="RefSeq"/>
        </authorList>
    </citation>
    <scope>IDENTIFICATION</scope>
    <source>
        <tissue evidence="11">Whole insect</tissue>
    </source>
</reference>
<keyword evidence="8 10" id="KW-0675">Receptor</keyword>
<evidence type="ECO:0000313" key="11">
    <source>
        <dbReference type="RefSeq" id="XP_028133365.1"/>
    </source>
</evidence>
<evidence type="ECO:0000256" key="1">
    <source>
        <dbReference type="ARBA" id="ARBA00004651"/>
    </source>
</evidence>
<comment type="similarity">
    <text evidence="10">Belongs to the insect chemoreceptor superfamily. Heteromeric odorant receptor channel (TC 1.A.69) family.</text>
</comment>
<evidence type="ECO:0000256" key="3">
    <source>
        <dbReference type="ARBA" id="ARBA00022606"/>
    </source>
</evidence>
<dbReference type="InParanoid" id="A0A6P7FJJ4"/>
<feature type="transmembrane region" description="Helical" evidence="10">
    <location>
        <begin position="52"/>
        <end position="71"/>
    </location>
</feature>
<name>A0A6P7FJJ4_DIAVI</name>
<sequence>MKFCGTEPRAKRSWSGIIRCWFNILCTLGMIYLAALVFVLEKDLTFVKVTGAIDTIVLMSHCALKMVSIYLQQPIMFELLERKRLHFWDIENSSSKEKKEYRKKVLGYAQFVILFFTVASIIACSSFGLQPLYLRKKVLGVSTYIPQSISFYVLAIYESYALFVVCFGIIPFDISVVYMLCLISVQWKSLNIEIKNILDSKIDTLEDQQLFKAKAIRCVEHHNFLKRYIEDYNKSLSLGLLAYILVFVISNCLNAFIISSGPELRELVRRSLYQCNLSNQFILLYAIPAQFLSTETQISEEIVFDTKWYNTACKDKKLFIWMISSVAKREVALKAGKILTVNYEFTFKMYRSIISYYMFLRTMGSNH</sequence>
<protein>
    <recommendedName>
        <fullName evidence="10">Odorant receptor</fullName>
    </recommendedName>
</protein>
<accession>A0A6P7FJJ4</accession>
<keyword evidence="4 10" id="KW-0812">Transmembrane</keyword>
<keyword evidence="3 10" id="KW-0716">Sensory transduction</keyword>
<proteinExistence type="inferred from homology"/>
<dbReference type="GO" id="GO:0007165">
    <property type="term" value="P:signal transduction"/>
    <property type="evidence" value="ECO:0007669"/>
    <property type="project" value="UniProtKB-KW"/>
</dbReference>
<evidence type="ECO:0000256" key="9">
    <source>
        <dbReference type="ARBA" id="ARBA00023224"/>
    </source>
</evidence>
<dbReference type="PANTHER" id="PTHR21137:SF35">
    <property type="entry name" value="ODORANT RECEPTOR 19A-RELATED"/>
    <property type="match status" value="1"/>
</dbReference>
<keyword evidence="6 10" id="KW-1133">Transmembrane helix</keyword>
<feature type="transmembrane region" description="Helical" evidence="10">
    <location>
        <begin position="20"/>
        <end position="40"/>
    </location>
</feature>
<keyword evidence="5 10" id="KW-0552">Olfaction</keyword>
<dbReference type="GO" id="GO:0005549">
    <property type="term" value="F:odorant binding"/>
    <property type="evidence" value="ECO:0007669"/>
    <property type="project" value="InterPro"/>
</dbReference>
<gene>
    <name evidence="11" type="primary">LOC114328649</name>
</gene>
<dbReference type="PANTHER" id="PTHR21137">
    <property type="entry name" value="ODORANT RECEPTOR"/>
    <property type="match status" value="1"/>
</dbReference>
<comment type="subcellular location">
    <subcellularLocation>
        <location evidence="1 10">Cell membrane</location>
        <topology evidence="1 10">Multi-pass membrane protein</topology>
    </subcellularLocation>
</comment>
<feature type="transmembrane region" description="Helical" evidence="10">
    <location>
        <begin position="105"/>
        <end position="129"/>
    </location>
</feature>
<evidence type="ECO:0000256" key="5">
    <source>
        <dbReference type="ARBA" id="ARBA00022725"/>
    </source>
</evidence>
<dbReference type="RefSeq" id="XP_028133365.1">
    <property type="nucleotide sequence ID" value="XM_028277564.1"/>
</dbReference>
<evidence type="ECO:0000256" key="2">
    <source>
        <dbReference type="ARBA" id="ARBA00022475"/>
    </source>
</evidence>
<keyword evidence="9 10" id="KW-0807">Transducer</keyword>
<dbReference type="InterPro" id="IPR004117">
    <property type="entry name" value="7tm6_olfct_rcpt"/>
</dbReference>
<comment type="caution">
    <text evidence="10">Lacks conserved residue(s) required for the propagation of feature annotation.</text>
</comment>
<evidence type="ECO:0000256" key="4">
    <source>
        <dbReference type="ARBA" id="ARBA00022692"/>
    </source>
</evidence>
<evidence type="ECO:0000256" key="10">
    <source>
        <dbReference type="RuleBase" id="RU351113"/>
    </source>
</evidence>
<dbReference type="Pfam" id="PF02949">
    <property type="entry name" value="7tm_6"/>
    <property type="match status" value="1"/>
</dbReference>
<dbReference type="AlphaFoldDB" id="A0A6P7FJJ4"/>
<evidence type="ECO:0000256" key="6">
    <source>
        <dbReference type="ARBA" id="ARBA00022989"/>
    </source>
</evidence>
<organism evidence="11">
    <name type="scientific">Diabrotica virgifera virgifera</name>
    <name type="common">western corn rootworm</name>
    <dbReference type="NCBI Taxonomy" id="50390"/>
    <lineage>
        <taxon>Eukaryota</taxon>
        <taxon>Metazoa</taxon>
        <taxon>Ecdysozoa</taxon>
        <taxon>Arthropoda</taxon>
        <taxon>Hexapoda</taxon>
        <taxon>Insecta</taxon>
        <taxon>Pterygota</taxon>
        <taxon>Neoptera</taxon>
        <taxon>Endopterygota</taxon>
        <taxon>Coleoptera</taxon>
        <taxon>Polyphaga</taxon>
        <taxon>Cucujiformia</taxon>
        <taxon>Chrysomeloidea</taxon>
        <taxon>Chrysomelidae</taxon>
        <taxon>Galerucinae</taxon>
        <taxon>Diabroticina</taxon>
        <taxon>Diabroticites</taxon>
        <taxon>Diabrotica</taxon>
    </lineage>
</organism>
<evidence type="ECO:0000256" key="7">
    <source>
        <dbReference type="ARBA" id="ARBA00023136"/>
    </source>
</evidence>